<accession>A0A3S5B1W0</accession>
<dbReference type="EMBL" id="CAAALY010010206">
    <property type="protein sequence ID" value="VEL10884.1"/>
    <property type="molecule type" value="Genomic_DNA"/>
</dbReference>
<proteinExistence type="predicted"/>
<reference evidence="1" key="1">
    <citation type="submission" date="2018-11" db="EMBL/GenBank/DDBJ databases">
        <authorList>
            <consortium name="Pathogen Informatics"/>
        </authorList>
    </citation>
    <scope>NUCLEOTIDE SEQUENCE</scope>
</reference>
<comment type="caution">
    <text evidence="1">The sequence shown here is derived from an EMBL/GenBank/DDBJ whole genome shotgun (WGS) entry which is preliminary data.</text>
</comment>
<gene>
    <name evidence="1" type="ORF">PXEA_LOCUS4324</name>
</gene>
<sequence>MAKIQRLKCCLRQVLSRKFDAPDPISAAVVDAELLAKSRTFASRLSRAKVPLLSGVEETATAIVMLICGTVEAAWLRQTRPGREGG</sequence>
<evidence type="ECO:0000313" key="1">
    <source>
        <dbReference type="EMBL" id="VEL10884.1"/>
    </source>
</evidence>
<dbReference type="Proteomes" id="UP000784294">
    <property type="component" value="Unassembled WGS sequence"/>
</dbReference>
<name>A0A3S5B1W0_9PLAT</name>
<keyword evidence="2" id="KW-1185">Reference proteome</keyword>
<protein>
    <submittedName>
        <fullName evidence="1">Uncharacterized protein</fullName>
    </submittedName>
</protein>
<organism evidence="1 2">
    <name type="scientific">Protopolystoma xenopodis</name>
    <dbReference type="NCBI Taxonomy" id="117903"/>
    <lineage>
        <taxon>Eukaryota</taxon>
        <taxon>Metazoa</taxon>
        <taxon>Spiralia</taxon>
        <taxon>Lophotrochozoa</taxon>
        <taxon>Platyhelminthes</taxon>
        <taxon>Monogenea</taxon>
        <taxon>Polyopisthocotylea</taxon>
        <taxon>Polystomatidea</taxon>
        <taxon>Polystomatidae</taxon>
        <taxon>Protopolystoma</taxon>
    </lineage>
</organism>
<dbReference type="AlphaFoldDB" id="A0A3S5B1W0"/>
<evidence type="ECO:0000313" key="2">
    <source>
        <dbReference type="Proteomes" id="UP000784294"/>
    </source>
</evidence>